<sequence length="216" mass="24703">MKCRDEVTVSNDHVSSPAPSDQTLQQKSNRNGYLMLAVILGPMIAAYLVFKTGLGMPTGTINKGELLTPAKLLFELNATDVDGNAVNWDQFEAHWRFLVPIMSPCEADCEQALYLTRQVHKRLNEKYPKVARWVLVDRALWNPALAQTLANEYQDSETLLVDAAEWHQWLAQTNSRDAIYYMVDNQGFAMMFYQRQHSGNDLLADIKRMLKLTREH</sequence>
<dbReference type="STRING" id="1117647.M5M_12280"/>
<keyword evidence="1" id="KW-1133">Transmembrane helix</keyword>
<keyword evidence="1" id="KW-0812">Transmembrane</keyword>
<dbReference type="EMBL" id="CP003746">
    <property type="protein sequence ID" value="AFU99616.2"/>
    <property type="molecule type" value="Genomic_DNA"/>
</dbReference>
<dbReference type="KEGG" id="saga:M5M_12280"/>
<dbReference type="AlphaFoldDB" id="K4KKR7"/>
<dbReference type="Proteomes" id="UP000000466">
    <property type="component" value="Chromosome"/>
</dbReference>
<dbReference type="InterPro" id="IPR036249">
    <property type="entry name" value="Thioredoxin-like_sf"/>
</dbReference>
<proteinExistence type="predicted"/>
<evidence type="ECO:0000313" key="3">
    <source>
        <dbReference type="Proteomes" id="UP000000466"/>
    </source>
</evidence>
<dbReference type="Gene3D" id="3.40.30.10">
    <property type="entry name" value="Glutaredoxin"/>
    <property type="match status" value="1"/>
</dbReference>
<evidence type="ECO:0000256" key="1">
    <source>
        <dbReference type="SAM" id="Phobius"/>
    </source>
</evidence>
<keyword evidence="1" id="KW-0472">Membrane</keyword>
<reference evidence="2 3" key="1">
    <citation type="journal article" date="2013" name="Genome Announc.">
        <title>Complete genome sequence of Simiduia agarivorans SA1(T), a marine bacterium able to degrade a variety of polysaccharides.</title>
        <authorList>
            <person name="Lin S.Y."/>
            <person name="Shieh W.Y."/>
            <person name="Chen J.S."/>
            <person name="Tang S.L."/>
        </authorList>
    </citation>
    <scope>NUCLEOTIDE SEQUENCE [LARGE SCALE GENOMIC DNA]</scope>
    <source>
        <strain evidence="3">DSM 21679 / JCM 13881 / BCRC 17597 / SA1</strain>
    </source>
</reference>
<feature type="transmembrane region" description="Helical" evidence="1">
    <location>
        <begin position="32"/>
        <end position="50"/>
    </location>
</feature>
<name>K4KKR7_SIMAS</name>
<dbReference type="HOGENOM" id="CLU_109681_1_0_6"/>
<gene>
    <name evidence="2" type="ordered locus">M5M_12280</name>
</gene>
<dbReference type="SUPFAM" id="SSF52833">
    <property type="entry name" value="Thioredoxin-like"/>
    <property type="match status" value="1"/>
</dbReference>
<protein>
    <recommendedName>
        <fullName evidence="4">Transmembrane protein</fullName>
    </recommendedName>
</protein>
<keyword evidence="3" id="KW-1185">Reference proteome</keyword>
<evidence type="ECO:0000313" key="2">
    <source>
        <dbReference type="EMBL" id="AFU99616.2"/>
    </source>
</evidence>
<evidence type="ECO:0008006" key="4">
    <source>
        <dbReference type="Google" id="ProtNLM"/>
    </source>
</evidence>
<dbReference type="eggNOG" id="COG1999">
    <property type="taxonomic scope" value="Bacteria"/>
</dbReference>
<organism evidence="2 3">
    <name type="scientific">Simiduia agarivorans (strain DSM 21679 / JCM 13881 / BCRC 17597 / SA1)</name>
    <dbReference type="NCBI Taxonomy" id="1117647"/>
    <lineage>
        <taxon>Bacteria</taxon>
        <taxon>Pseudomonadati</taxon>
        <taxon>Pseudomonadota</taxon>
        <taxon>Gammaproteobacteria</taxon>
        <taxon>Cellvibrionales</taxon>
        <taxon>Cellvibrionaceae</taxon>
        <taxon>Simiduia</taxon>
    </lineage>
</organism>
<accession>K4KKR7</accession>